<feature type="binding site" evidence="2">
    <location>
        <position position="224"/>
    </location>
    <ligand>
        <name>[2Fe-2S] cluster</name>
        <dbReference type="ChEBI" id="CHEBI:190135"/>
    </ligand>
</feature>
<feature type="binding site" evidence="1">
    <location>
        <begin position="64"/>
        <end position="66"/>
    </location>
    <ligand>
        <name>FAD</name>
        <dbReference type="ChEBI" id="CHEBI:57692"/>
    </ligand>
</feature>
<dbReference type="PANTHER" id="PTHR43513:SF3">
    <property type="entry name" value="DIHYDROOROTATE DEHYDROGENASE B (NAD(+)), ELECTRON TRANSFER SUBUNIT-RELATED"/>
    <property type="match status" value="1"/>
</dbReference>
<protein>
    <submittedName>
        <fullName evidence="4">Ferredoxin--NADP+ reductase</fullName>
    </submittedName>
</protein>
<evidence type="ECO:0000313" key="5">
    <source>
        <dbReference type="Proteomes" id="UP000295515"/>
    </source>
</evidence>
<dbReference type="CDD" id="cd06219">
    <property type="entry name" value="DHOD_e_trans_like1"/>
    <property type="match status" value="1"/>
</dbReference>
<organism evidence="4 5">
    <name type="scientific">Longibaculum muris</name>
    <dbReference type="NCBI Taxonomy" id="1796628"/>
    <lineage>
        <taxon>Bacteria</taxon>
        <taxon>Bacillati</taxon>
        <taxon>Bacillota</taxon>
        <taxon>Erysipelotrichia</taxon>
        <taxon>Erysipelotrichales</taxon>
        <taxon>Coprobacillaceae</taxon>
        <taxon>Longibaculum</taxon>
    </lineage>
</organism>
<dbReference type="AlphaFoldDB" id="A0A4R3Z5K6"/>
<dbReference type="Gene3D" id="3.40.50.80">
    <property type="entry name" value="Nucleotide-binding domain of ferredoxin-NADP reductase (FNR) module"/>
    <property type="match status" value="1"/>
</dbReference>
<dbReference type="InterPro" id="IPR017938">
    <property type="entry name" value="Riboflavin_synthase-like_b-brl"/>
</dbReference>
<dbReference type="EMBL" id="SMCQ01000007">
    <property type="protein sequence ID" value="TCW00560.1"/>
    <property type="molecule type" value="Genomic_DNA"/>
</dbReference>
<dbReference type="InterPro" id="IPR050353">
    <property type="entry name" value="PyrK_electron_transfer"/>
</dbReference>
<dbReference type="SUPFAM" id="SSF52343">
    <property type="entry name" value="Ferredoxin reductase-like, C-terminal NADP-linked domain"/>
    <property type="match status" value="1"/>
</dbReference>
<dbReference type="Pfam" id="PF10418">
    <property type="entry name" value="DHODB_Fe-S_bind"/>
    <property type="match status" value="1"/>
</dbReference>
<dbReference type="InterPro" id="IPR017927">
    <property type="entry name" value="FAD-bd_FR_type"/>
</dbReference>
<sequence length="277" mass="30384">MRMYKILRKEKLNDVVELMEIHAPNVSRKCEPGQFIILRVGEDGERIPLTIADFDREKETITIIYQIVGYSTEQLAKLNQGDELTDFVGPLGEPTQLHQSKHVVGVAGGVGSAPLFPQLRALANMGVECDVIIGGREAQYVLLAEEFKKFCKNVYITTDDGSLGQKGFVTQVLADLIEKGETIDEVIAIGPVPMMKAVVGVTKPHNIKTSVSLNPIMIDGTGMCGCCRVSVDGKIKFACVDGPDFDGLLVDFDELIARQKMFKSEEAHICNLTGVKR</sequence>
<evidence type="ECO:0000256" key="2">
    <source>
        <dbReference type="PIRSR" id="PIRSR006816-2"/>
    </source>
</evidence>
<accession>A0A4R3Z5K6</accession>
<feature type="domain" description="FAD-binding FR-type" evidence="3">
    <location>
        <begin position="1"/>
        <end position="97"/>
    </location>
</feature>
<dbReference type="Proteomes" id="UP000295515">
    <property type="component" value="Unassembled WGS sequence"/>
</dbReference>
<dbReference type="InterPro" id="IPR012165">
    <property type="entry name" value="Cyt_c3_hydrogenase_gsu"/>
</dbReference>
<keyword evidence="5" id="KW-1185">Reference proteome</keyword>
<reference evidence="4 5" key="1">
    <citation type="submission" date="2019-03" db="EMBL/GenBank/DDBJ databases">
        <title>Genomic Encyclopedia of Type Strains, Phase IV (KMG-IV): sequencing the most valuable type-strain genomes for metagenomic binning, comparative biology and taxonomic classification.</title>
        <authorList>
            <person name="Goeker M."/>
        </authorList>
    </citation>
    <scope>NUCLEOTIDE SEQUENCE [LARGE SCALE GENOMIC DNA]</scope>
    <source>
        <strain evidence="4 5">DSM 29487</strain>
    </source>
</reference>
<feature type="binding site" evidence="2">
    <location>
        <position position="227"/>
    </location>
    <ligand>
        <name>[2Fe-2S] cluster</name>
        <dbReference type="ChEBI" id="CHEBI:190135"/>
    </ligand>
</feature>
<keyword evidence="2" id="KW-0411">Iron-sulfur</keyword>
<dbReference type="GO" id="GO:0016491">
    <property type="term" value="F:oxidoreductase activity"/>
    <property type="evidence" value="ECO:0007669"/>
    <property type="project" value="InterPro"/>
</dbReference>
<dbReference type="GO" id="GO:0050660">
    <property type="term" value="F:flavin adenine dinucleotide binding"/>
    <property type="evidence" value="ECO:0007669"/>
    <property type="project" value="InterPro"/>
</dbReference>
<dbReference type="PROSITE" id="PS51384">
    <property type="entry name" value="FAD_FR"/>
    <property type="match status" value="1"/>
</dbReference>
<dbReference type="GO" id="GO:0006221">
    <property type="term" value="P:pyrimidine nucleotide biosynthetic process"/>
    <property type="evidence" value="ECO:0007669"/>
    <property type="project" value="InterPro"/>
</dbReference>
<dbReference type="InterPro" id="IPR019480">
    <property type="entry name" value="Dihydroorotate_DH_Fe-S-bd"/>
</dbReference>
<keyword evidence="2" id="KW-0479">Metal-binding</keyword>
<evidence type="ECO:0000259" key="3">
    <source>
        <dbReference type="PROSITE" id="PS51384"/>
    </source>
</evidence>
<comment type="cofactor">
    <cofactor evidence="1">
        <name>FAD</name>
        <dbReference type="ChEBI" id="CHEBI:57692"/>
    </cofactor>
    <text evidence="1">Binds 1 FAD per subunit.</text>
</comment>
<dbReference type="InterPro" id="IPR001433">
    <property type="entry name" value="OxRdtase_FAD/NAD-bd"/>
</dbReference>
<dbReference type="GO" id="GO:0051537">
    <property type="term" value="F:2 iron, 2 sulfur cluster binding"/>
    <property type="evidence" value="ECO:0007669"/>
    <property type="project" value="UniProtKB-KW"/>
</dbReference>
<dbReference type="PANTHER" id="PTHR43513">
    <property type="entry name" value="DIHYDROOROTATE DEHYDROGENASE B (NAD(+)), ELECTRON TRANSFER SUBUNIT"/>
    <property type="match status" value="1"/>
</dbReference>
<gene>
    <name evidence="4" type="ORF">EDD60_10749</name>
</gene>
<dbReference type="Pfam" id="PF00175">
    <property type="entry name" value="NAD_binding_1"/>
    <property type="match status" value="1"/>
</dbReference>
<keyword evidence="1" id="KW-0274">FAD</keyword>
<evidence type="ECO:0000256" key="1">
    <source>
        <dbReference type="PIRSR" id="PIRSR006816-1"/>
    </source>
</evidence>
<keyword evidence="1" id="KW-0285">Flavoprotein</keyword>
<dbReference type="InterPro" id="IPR039261">
    <property type="entry name" value="FNR_nucleotide-bd"/>
</dbReference>
<dbReference type="SUPFAM" id="SSF63380">
    <property type="entry name" value="Riboflavin synthase domain-like"/>
    <property type="match status" value="1"/>
</dbReference>
<comment type="cofactor">
    <cofactor evidence="2">
        <name>[2Fe-2S] cluster</name>
        <dbReference type="ChEBI" id="CHEBI:190135"/>
    </cofactor>
    <text evidence="2">Binds 1 [2Fe-2S] cluster per subunit.</text>
</comment>
<dbReference type="Gene3D" id="2.40.30.10">
    <property type="entry name" value="Translation factors"/>
    <property type="match status" value="1"/>
</dbReference>
<dbReference type="PIRSF" id="PIRSF006816">
    <property type="entry name" value="Cyc3_hyd_g"/>
    <property type="match status" value="1"/>
</dbReference>
<feature type="binding site" evidence="2">
    <location>
        <position position="239"/>
    </location>
    <ligand>
        <name>[2Fe-2S] cluster</name>
        <dbReference type="ChEBI" id="CHEBI:190135"/>
    </ligand>
</feature>
<keyword evidence="2" id="KW-0408">Iron</keyword>
<comment type="caution">
    <text evidence="4">The sequence shown here is derived from an EMBL/GenBank/DDBJ whole genome shotgun (WGS) entry which is preliminary data.</text>
</comment>
<proteinExistence type="predicted"/>
<dbReference type="GO" id="GO:0046872">
    <property type="term" value="F:metal ion binding"/>
    <property type="evidence" value="ECO:0007669"/>
    <property type="project" value="UniProtKB-KW"/>
</dbReference>
<name>A0A4R3Z5K6_9FIRM</name>
<keyword evidence="2" id="KW-0001">2Fe-2S</keyword>
<dbReference type="NCBIfam" id="NF004862">
    <property type="entry name" value="PRK06222.1"/>
    <property type="match status" value="1"/>
</dbReference>
<evidence type="ECO:0000313" key="4">
    <source>
        <dbReference type="EMBL" id="TCW00560.1"/>
    </source>
</evidence>